<evidence type="ECO:0000256" key="2">
    <source>
        <dbReference type="SAM" id="Phobius"/>
    </source>
</evidence>
<evidence type="ECO:0000259" key="3">
    <source>
        <dbReference type="Pfam" id="PF03816"/>
    </source>
</evidence>
<evidence type="ECO:0000313" key="4">
    <source>
        <dbReference type="EMBL" id="SFU69091.1"/>
    </source>
</evidence>
<comment type="similarity">
    <text evidence="1">Belongs to the LytR/CpsA/Psr (LCP) family.</text>
</comment>
<keyword evidence="2" id="KW-0472">Membrane</keyword>
<dbReference type="InterPro" id="IPR050922">
    <property type="entry name" value="LytR/CpsA/Psr_CW_biosynth"/>
</dbReference>
<name>A0A1I7I857_9FIRM</name>
<keyword evidence="5" id="KW-1185">Reference proteome</keyword>
<dbReference type="AlphaFoldDB" id="A0A1I7I857"/>
<sequence>MSEKKKQDWSRVPGRIWAFIYFLGFCIFSGVVIRANVLPGKYLYPILTVSGIISIVLLMMLCSRKLKRGWKITAFVLSFLMAGIAGYAGVHLGETAAFLGKITRAETVQYEKYYVLTGKNSTLKSKDDLTNGTVSVFGGKDEGYRRAESHLKKCASVKFLRGTNLSGMALTMSEQPRGSMLVSTAHYQALKVQVPEWKEKLRVLTVLQVKKDVKDLSKNVNVTEQSFNVYLSGLDTSGSISTQSRSDVNMIITVNPKTHQLLLTSIPRDYQIRLTEKDNAADKLTHTGIYGIQQTLESAEDLTGLDMNYYVKVNYSTVRRFIDAIGGIDVDSDYAFSTSGQAYHEFRKGHNHLNGDQALAFARERHAFEDGDLQRNRDQEKIMTAILEKAAGSTTILKHYSEILSACGEYLETSMSRDEISDLVKMQLDGGYHWTIHRQSMSGESAMAGVYSMGNQRVYVMMPDQENVKACVAQIRRVAGGKDFTGAKTDKKKK</sequence>
<feature type="domain" description="Cell envelope-related transcriptional attenuator" evidence="3">
    <location>
        <begin position="245"/>
        <end position="390"/>
    </location>
</feature>
<dbReference type="RefSeq" id="WP_177207397.1">
    <property type="nucleotide sequence ID" value="NZ_FOWF01000008.1"/>
</dbReference>
<keyword evidence="2" id="KW-0812">Transmembrane</keyword>
<proteinExistence type="inferred from homology"/>
<dbReference type="PANTHER" id="PTHR33392">
    <property type="entry name" value="POLYISOPRENYL-TEICHOIC ACID--PEPTIDOGLYCAN TEICHOIC ACID TRANSFERASE TAGU"/>
    <property type="match status" value="1"/>
</dbReference>
<protein>
    <submittedName>
        <fullName evidence="4">Transcriptional attenuator, LytR family</fullName>
    </submittedName>
</protein>
<organism evidence="4 5">
    <name type="scientific">Eubacterium pyruvativorans</name>
    <dbReference type="NCBI Taxonomy" id="155865"/>
    <lineage>
        <taxon>Bacteria</taxon>
        <taxon>Bacillati</taxon>
        <taxon>Bacillota</taxon>
        <taxon>Clostridia</taxon>
        <taxon>Eubacteriales</taxon>
        <taxon>Eubacteriaceae</taxon>
        <taxon>Eubacterium</taxon>
    </lineage>
</organism>
<reference evidence="4 5" key="1">
    <citation type="submission" date="2016-10" db="EMBL/GenBank/DDBJ databases">
        <authorList>
            <person name="de Groot N.N."/>
        </authorList>
    </citation>
    <scope>NUCLEOTIDE SEQUENCE [LARGE SCALE GENOMIC DNA]</scope>
    <source>
        <strain evidence="4 5">KHGC13</strain>
    </source>
</reference>
<feature type="transmembrane region" description="Helical" evidence="2">
    <location>
        <begin position="12"/>
        <end position="36"/>
    </location>
</feature>
<accession>A0A1I7I857</accession>
<feature type="transmembrane region" description="Helical" evidence="2">
    <location>
        <begin position="42"/>
        <end position="62"/>
    </location>
</feature>
<dbReference type="Proteomes" id="UP000198817">
    <property type="component" value="Unassembled WGS sequence"/>
</dbReference>
<dbReference type="Gene3D" id="3.40.630.190">
    <property type="entry name" value="LCP protein"/>
    <property type="match status" value="1"/>
</dbReference>
<dbReference type="EMBL" id="FPBT01000034">
    <property type="protein sequence ID" value="SFU69091.1"/>
    <property type="molecule type" value="Genomic_DNA"/>
</dbReference>
<evidence type="ECO:0000256" key="1">
    <source>
        <dbReference type="ARBA" id="ARBA00006068"/>
    </source>
</evidence>
<keyword evidence="2" id="KW-1133">Transmembrane helix</keyword>
<dbReference type="PANTHER" id="PTHR33392:SF6">
    <property type="entry name" value="POLYISOPRENYL-TEICHOIC ACID--PEPTIDOGLYCAN TEICHOIC ACID TRANSFERASE TAGU"/>
    <property type="match status" value="1"/>
</dbReference>
<gene>
    <name evidence="4" type="ORF">SAMN05216508_13415</name>
</gene>
<dbReference type="STRING" id="155865.SAMN05216515_10868"/>
<evidence type="ECO:0000313" key="5">
    <source>
        <dbReference type="Proteomes" id="UP000198817"/>
    </source>
</evidence>
<dbReference type="InterPro" id="IPR004474">
    <property type="entry name" value="LytR_CpsA_psr"/>
</dbReference>
<dbReference type="NCBIfam" id="TIGR00350">
    <property type="entry name" value="lytR_cpsA_psr"/>
    <property type="match status" value="1"/>
</dbReference>
<dbReference type="Pfam" id="PF03816">
    <property type="entry name" value="LytR_cpsA_psr"/>
    <property type="match status" value="1"/>
</dbReference>
<feature type="transmembrane region" description="Helical" evidence="2">
    <location>
        <begin position="74"/>
        <end position="93"/>
    </location>
</feature>